<reference evidence="1 2" key="1">
    <citation type="journal article" date="2019" name="Commun. Biol.">
        <title>The bagworm genome reveals a unique fibroin gene that provides high tensile strength.</title>
        <authorList>
            <person name="Kono N."/>
            <person name="Nakamura H."/>
            <person name="Ohtoshi R."/>
            <person name="Tomita M."/>
            <person name="Numata K."/>
            <person name="Arakawa K."/>
        </authorList>
    </citation>
    <scope>NUCLEOTIDE SEQUENCE [LARGE SCALE GENOMIC DNA]</scope>
</reference>
<protein>
    <submittedName>
        <fullName evidence="1">Uncharacterized protein</fullName>
    </submittedName>
</protein>
<name>A0A4C1TLW8_EUMVA</name>
<accession>A0A4C1TLW8</accession>
<proteinExistence type="predicted"/>
<dbReference type="Proteomes" id="UP000299102">
    <property type="component" value="Unassembled WGS sequence"/>
</dbReference>
<keyword evidence="2" id="KW-1185">Reference proteome</keyword>
<dbReference type="AlphaFoldDB" id="A0A4C1TLW8"/>
<organism evidence="1 2">
    <name type="scientific">Eumeta variegata</name>
    <name type="common">Bagworm moth</name>
    <name type="synonym">Eumeta japonica</name>
    <dbReference type="NCBI Taxonomy" id="151549"/>
    <lineage>
        <taxon>Eukaryota</taxon>
        <taxon>Metazoa</taxon>
        <taxon>Ecdysozoa</taxon>
        <taxon>Arthropoda</taxon>
        <taxon>Hexapoda</taxon>
        <taxon>Insecta</taxon>
        <taxon>Pterygota</taxon>
        <taxon>Neoptera</taxon>
        <taxon>Endopterygota</taxon>
        <taxon>Lepidoptera</taxon>
        <taxon>Glossata</taxon>
        <taxon>Ditrysia</taxon>
        <taxon>Tineoidea</taxon>
        <taxon>Psychidae</taxon>
        <taxon>Oiketicinae</taxon>
        <taxon>Eumeta</taxon>
    </lineage>
</organism>
<evidence type="ECO:0000313" key="1">
    <source>
        <dbReference type="EMBL" id="GBP14590.1"/>
    </source>
</evidence>
<comment type="caution">
    <text evidence="1">The sequence shown here is derived from an EMBL/GenBank/DDBJ whole genome shotgun (WGS) entry which is preliminary data.</text>
</comment>
<sequence length="125" mass="13806">MDGLTDGHDETLNVPFLPLSLGTLKSVRSRPRGERNAERQRSGAAATITKACACMARPGLRRQRARAVSTRRHICKPICIIYGDTTKGLSINYVTRFGLFSSAARGRPIIVEWERDARHSAGLSR</sequence>
<evidence type="ECO:0000313" key="2">
    <source>
        <dbReference type="Proteomes" id="UP000299102"/>
    </source>
</evidence>
<gene>
    <name evidence="1" type="ORF">EVAR_93463_1</name>
</gene>
<dbReference type="EMBL" id="BGZK01000065">
    <property type="protein sequence ID" value="GBP14590.1"/>
    <property type="molecule type" value="Genomic_DNA"/>
</dbReference>